<comment type="caution">
    <text evidence="2">The sequence shown here is derived from an EMBL/GenBank/DDBJ whole genome shotgun (WGS) entry which is preliminary data.</text>
</comment>
<gene>
    <name evidence="2" type="ORF">V5799_013139</name>
</gene>
<name>A0AAQ4E6S7_AMBAM</name>
<feature type="region of interest" description="Disordered" evidence="1">
    <location>
        <begin position="1"/>
        <end position="31"/>
    </location>
</feature>
<sequence>SEVETSGGRRGGGEKERGSTDGPRSPDGQMSRLLLLQAGVRSVGVRAPPQCLPGRLIQDGR</sequence>
<dbReference type="Proteomes" id="UP001321473">
    <property type="component" value="Unassembled WGS sequence"/>
</dbReference>
<evidence type="ECO:0000313" key="3">
    <source>
        <dbReference type="Proteomes" id="UP001321473"/>
    </source>
</evidence>
<protein>
    <submittedName>
        <fullName evidence="2">Uncharacterized protein</fullName>
    </submittedName>
</protein>
<dbReference type="EMBL" id="JARKHS020021200">
    <property type="protein sequence ID" value="KAK8770395.1"/>
    <property type="molecule type" value="Genomic_DNA"/>
</dbReference>
<accession>A0AAQ4E6S7</accession>
<keyword evidence="3" id="KW-1185">Reference proteome</keyword>
<feature type="non-terminal residue" evidence="2">
    <location>
        <position position="1"/>
    </location>
</feature>
<evidence type="ECO:0000313" key="2">
    <source>
        <dbReference type="EMBL" id="KAK8770395.1"/>
    </source>
</evidence>
<organism evidence="2 3">
    <name type="scientific">Amblyomma americanum</name>
    <name type="common">Lone star tick</name>
    <dbReference type="NCBI Taxonomy" id="6943"/>
    <lineage>
        <taxon>Eukaryota</taxon>
        <taxon>Metazoa</taxon>
        <taxon>Ecdysozoa</taxon>
        <taxon>Arthropoda</taxon>
        <taxon>Chelicerata</taxon>
        <taxon>Arachnida</taxon>
        <taxon>Acari</taxon>
        <taxon>Parasitiformes</taxon>
        <taxon>Ixodida</taxon>
        <taxon>Ixodoidea</taxon>
        <taxon>Ixodidae</taxon>
        <taxon>Amblyomminae</taxon>
        <taxon>Amblyomma</taxon>
    </lineage>
</organism>
<evidence type="ECO:0000256" key="1">
    <source>
        <dbReference type="SAM" id="MobiDB-lite"/>
    </source>
</evidence>
<proteinExistence type="predicted"/>
<reference evidence="2 3" key="1">
    <citation type="journal article" date="2023" name="Arcadia Sci">
        <title>De novo assembly of a long-read Amblyomma americanum tick genome.</title>
        <authorList>
            <person name="Chou S."/>
            <person name="Poskanzer K.E."/>
            <person name="Rollins M."/>
            <person name="Thuy-Boun P.S."/>
        </authorList>
    </citation>
    <scope>NUCLEOTIDE SEQUENCE [LARGE SCALE GENOMIC DNA]</scope>
    <source>
        <strain evidence="2">F_SG_1</strain>
        <tissue evidence="2">Salivary glands</tissue>
    </source>
</reference>
<dbReference type="AlphaFoldDB" id="A0AAQ4E6S7"/>